<dbReference type="RefSeq" id="WP_136063636.1">
    <property type="nucleotide sequence ID" value="NZ_CAAHFH010000002.1"/>
</dbReference>
<dbReference type="InterPro" id="IPR005017">
    <property type="entry name" value="OMPP1/FadL/TodX"/>
</dbReference>
<dbReference type="GO" id="GO:0015483">
    <property type="term" value="F:long-chain fatty acid transporting porin activity"/>
    <property type="evidence" value="ECO:0007669"/>
    <property type="project" value="TreeGrafter"/>
</dbReference>
<dbReference type="Proteomes" id="UP000346198">
    <property type="component" value="Unassembled WGS sequence"/>
</dbReference>
<keyword evidence="9" id="KW-1185">Reference proteome</keyword>
<keyword evidence="6" id="KW-0472">Membrane</keyword>
<dbReference type="Gene3D" id="2.40.160.60">
    <property type="entry name" value="Outer membrane protein transport protein (OMPP1/FadL/TodX)"/>
    <property type="match status" value="1"/>
</dbReference>
<comment type="subcellular location">
    <subcellularLocation>
        <location evidence="1">Cell outer membrane</location>
        <topology evidence="1">Multi-pass membrane protein</topology>
    </subcellularLocation>
</comment>
<evidence type="ECO:0008006" key="10">
    <source>
        <dbReference type="Google" id="ProtNLM"/>
    </source>
</evidence>
<keyword evidence="5" id="KW-0732">Signal</keyword>
<accession>A0A6C2UQ88</accession>
<gene>
    <name evidence="8" type="ORF">SCARR_04321</name>
</gene>
<evidence type="ECO:0000256" key="4">
    <source>
        <dbReference type="ARBA" id="ARBA00022692"/>
    </source>
</evidence>
<dbReference type="PANTHER" id="PTHR35093:SF8">
    <property type="entry name" value="OUTER MEMBRANE PROTEIN NMB0088-RELATED"/>
    <property type="match status" value="1"/>
</dbReference>
<evidence type="ECO:0000256" key="2">
    <source>
        <dbReference type="ARBA" id="ARBA00008163"/>
    </source>
</evidence>
<evidence type="ECO:0000256" key="5">
    <source>
        <dbReference type="ARBA" id="ARBA00022729"/>
    </source>
</evidence>
<dbReference type="AlphaFoldDB" id="A0A6C2UQ88"/>
<organism evidence="8 9">
    <name type="scientific">Pontiella sulfatireligans</name>
    <dbReference type="NCBI Taxonomy" id="2750658"/>
    <lineage>
        <taxon>Bacteria</taxon>
        <taxon>Pseudomonadati</taxon>
        <taxon>Kiritimatiellota</taxon>
        <taxon>Kiritimatiellia</taxon>
        <taxon>Kiritimatiellales</taxon>
        <taxon>Pontiellaceae</taxon>
        <taxon>Pontiella</taxon>
    </lineage>
</organism>
<evidence type="ECO:0000256" key="6">
    <source>
        <dbReference type="ARBA" id="ARBA00023136"/>
    </source>
</evidence>
<evidence type="ECO:0000313" key="9">
    <source>
        <dbReference type="Proteomes" id="UP000346198"/>
    </source>
</evidence>
<evidence type="ECO:0000256" key="7">
    <source>
        <dbReference type="ARBA" id="ARBA00023237"/>
    </source>
</evidence>
<keyword evidence="3" id="KW-1134">Transmembrane beta strand</keyword>
<evidence type="ECO:0000313" key="8">
    <source>
        <dbReference type="EMBL" id="VGO22239.1"/>
    </source>
</evidence>
<comment type="similarity">
    <text evidence="2">Belongs to the OmpP1/FadL family.</text>
</comment>
<keyword evidence="4" id="KW-0812">Transmembrane</keyword>
<keyword evidence="7" id="KW-0998">Cell outer membrane</keyword>
<dbReference type="GO" id="GO:0009279">
    <property type="term" value="C:cell outer membrane"/>
    <property type="evidence" value="ECO:0007669"/>
    <property type="project" value="UniProtKB-SubCell"/>
</dbReference>
<protein>
    <recommendedName>
        <fullName evidence="10">Aromatic hydrocarbon degradation protein</fullName>
    </recommendedName>
</protein>
<evidence type="ECO:0000256" key="1">
    <source>
        <dbReference type="ARBA" id="ARBA00004571"/>
    </source>
</evidence>
<dbReference type="SUPFAM" id="SSF56935">
    <property type="entry name" value="Porins"/>
    <property type="match status" value="1"/>
</dbReference>
<reference evidence="8 9" key="1">
    <citation type="submission" date="2019-04" db="EMBL/GenBank/DDBJ databases">
        <authorList>
            <person name="Van Vliet M D."/>
        </authorList>
    </citation>
    <scope>NUCLEOTIDE SEQUENCE [LARGE SCALE GENOMIC DNA]</scope>
    <source>
        <strain evidence="8 9">F21</strain>
    </source>
</reference>
<sequence length="394" mass="41723">MNKRLITTAVAAAAITTQIFATEGINLIGIGPIQQGTAGAGVASAKDSTWLILNPAGLVDLEPGIDSSLQVFAPHRTIDSNASFGAGEKTDTSAFVIPSISGTFGCCQGENGFVGLGVYGTSGMGVDYDKGRIGDFGTGQPQGKGDKMTELSIAKMTATYAYRASDSGFSVGAGPIFVISRFKTDMLNPDTFAYMDGDWETSYGIGAIVGVNQRLGRLSLGASYMSEQYMTTYDDYDDLLGDSLNLPQQLTVGAAFNVLDNVELVLDYRWVGWGELDTLGDKFGWDNQNIVKAGVTWGVNEALTLRTGVSYGKSPIDSDTAFGNALFPAITETHVSCGASYAWEKITAHVAYTHAFENSITANGKDADALEPLAKGTKISMYQNSLTAGLSYKF</sequence>
<name>A0A6C2UQ88_9BACT</name>
<proteinExistence type="inferred from homology"/>
<dbReference type="Pfam" id="PF03349">
    <property type="entry name" value="Toluene_X"/>
    <property type="match status" value="1"/>
</dbReference>
<evidence type="ECO:0000256" key="3">
    <source>
        <dbReference type="ARBA" id="ARBA00022452"/>
    </source>
</evidence>
<dbReference type="EMBL" id="CAAHFH010000002">
    <property type="protein sequence ID" value="VGO22239.1"/>
    <property type="molecule type" value="Genomic_DNA"/>
</dbReference>
<dbReference type="PANTHER" id="PTHR35093">
    <property type="entry name" value="OUTER MEMBRANE PROTEIN NMB0088-RELATED"/>
    <property type="match status" value="1"/>
</dbReference>